<gene>
    <name evidence="1" type="ORF">ACFOX3_03250</name>
</gene>
<sequence length="231" mass="25063">MTPDLAPISLTKPPILLSQCLLGDPVRYDGAHKQHAPIVQLLLPHIAATALCPEMAAGMGVPRPAIRRQSMAGADIIALAESGQPLSNQLEVTCHKLAASEPAHTAVAAILKARSPSCGIQSSPLFNHQGDILTLGDGLWVQQLRQHQARLLLVSEEQLHNAQSCVYFLRLCQLALALRLKLLTEEWLAYLNEANAMHQLPALGLGEIARNLSGESAELHYLEPLPFVLQR</sequence>
<protein>
    <submittedName>
        <fullName evidence="1">DUF523 domain-containing protein</fullName>
    </submittedName>
</protein>
<dbReference type="PANTHER" id="PTHR30087">
    <property type="entry name" value="INNER MEMBRANE PROTEIN"/>
    <property type="match status" value="1"/>
</dbReference>
<dbReference type="InterPro" id="IPR007553">
    <property type="entry name" value="2-thiour_desulf"/>
</dbReference>
<dbReference type="Pfam" id="PF04463">
    <property type="entry name" value="2-thiour_desulf"/>
    <property type="match status" value="1"/>
</dbReference>
<evidence type="ECO:0000313" key="2">
    <source>
        <dbReference type="Proteomes" id="UP001595840"/>
    </source>
</evidence>
<comment type="caution">
    <text evidence="1">The sequence shown here is derived from an EMBL/GenBank/DDBJ whole genome shotgun (WGS) entry which is preliminary data.</text>
</comment>
<keyword evidence="2" id="KW-1185">Reference proteome</keyword>
<dbReference type="PANTHER" id="PTHR30087:SF0">
    <property type="entry name" value="INNER MEMBRANE PROTEIN"/>
    <property type="match status" value="1"/>
</dbReference>
<dbReference type="RefSeq" id="WP_290259943.1">
    <property type="nucleotide sequence ID" value="NZ_JAUFQG010000004.1"/>
</dbReference>
<dbReference type="EMBL" id="JBHSCX010000003">
    <property type="protein sequence ID" value="MFC4361302.1"/>
    <property type="molecule type" value="Genomic_DNA"/>
</dbReference>
<organism evidence="1 2">
    <name type="scientific">Simiduia curdlanivorans</name>
    <dbReference type="NCBI Taxonomy" id="1492769"/>
    <lineage>
        <taxon>Bacteria</taxon>
        <taxon>Pseudomonadati</taxon>
        <taxon>Pseudomonadota</taxon>
        <taxon>Gammaproteobacteria</taxon>
        <taxon>Cellvibrionales</taxon>
        <taxon>Cellvibrionaceae</taxon>
        <taxon>Simiduia</taxon>
    </lineage>
</organism>
<dbReference type="Proteomes" id="UP001595840">
    <property type="component" value="Unassembled WGS sequence"/>
</dbReference>
<name>A0ABV8V2V8_9GAMM</name>
<proteinExistence type="predicted"/>
<evidence type="ECO:0000313" key="1">
    <source>
        <dbReference type="EMBL" id="MFC4361302.1"/>
    </source>
</evidence>
<accession>A0ABV8V2V8</accession>
<reference evidence="2" key="1">
    <citation type="journal article" date="2019" name="Int. J. Syst. Evol. Microbiol.">
        <title>The Global Catalogue of Microorganisms (GCM) 10K type strain sequencing project: providing services to taxonomists for standard genome sequencing and annotation.</title>
        <authorList>
            <consortium name="The Broad Institute Genomics Platform"/>
            <consortium name="The Broad Institute Genome Sequencing Center for Infectious Disease"/>
            <person name="Wu L."/>
            <person name="Ma J."/>
        </authorList>
    </citation>
    <scope>NUCLEOTIDE SEQUENCE [LARGE SCALE GENOMIC DNA]</scope>
    <source>
        <strain evidence="2">CECT 8570</strain>
    </source>
</reference>